<dbReference type="STRING" id="61424.A0A2T9XZI1"/>
<evidence type="ECO:0000256" key="4">
    <source>
        <dbReference type="ARBA" id="ARBA00023175"/>
    </source>
</evidence>
<dbReference type="InterPro" id="IPR036961">
    <property type="entry name" value="Kinesin_motor_dom_sf"/>
</dbReference>
<keyword evidence="8" id="KW-1185">Reference proteome</keyword>
<dbReference type="PANTHER" id="PTHR13140:SF706">
    <property type="entry name" value="DILUTE CLASS UNCONVENTIONAL MYOSIN, ISOFORM C"/>
    <property type="match status" value="1"/>
</dbReference>
<proteinExistence type="predicted"/>
<dbReference type="InterPro" id="IPR027417">
    <property type="entry name" value="P-loop_NTPase"/>
</dbReference>
<dbReference type="GO" id="GO:0016020">
    <property type="term" value="C:membrane"/>
    <property type="evidence" value="ECO:0007669"/>
    <property type="project" value="TreeGrafter"/>
</dbReference>
<reference evidence="7 8" key="1">
    <citation type="journal article" date="2018" name="MBio">
        <title>Comparative Genomics Reveals the Core Gene Toolbox for the Fungus-Insect Symbiosis.</title>
        <authorList>
            <person name="Wang Y."/>
            <person name="Stata M."/>
            <person name="Wang W."/>
            <person name="Stajich J.E."/>
            <person name="White M.M."/>
            <person name="Moncalvo J.M."/>
        </authorList>
    </citation>
    <scope>NUCLEOTIDE SEQUENCE [LARGE SCALE GENOMIC DNA]</scope>
    <source>
        <strain evidence="7 8">AUS-77-4</strain>
    </source>
</reference>
<feature type="domain" description="Myosin motor" evidence="6">
    <location>
        <begin position="7"/>
        <end position="389"/>
    </location>
</feature>
<comment type="caution">
    <text evidence="7">The sequence shown here is derived from an EMBL/GenBank/DDBJ whole genome shotgun (WGS) entry which is preliminary data.</text>
</comment>
<evidence type="ECO:0000256" key="1">
    <source>
        <dbReference type="ARBA" id="ARBA00022741"/>
    </source>
</evidence>
<evidence type="ECO:0000256" key="5">
    <source>
        <dbReference type="ARBA" id="ARBA00023203"/>
    </source>
</evidence>
<evidence type="ECO:0000256" key="2">
    <source>
        <dbReference type="ARBA" id="ARBA00022840"/>
    </source>
</evidence>
<dbReference type="InterPro" id="IPR001609">
    <property type="entry name" value="Myosin_head_motor_dom-like"/>
</dbReference>
<dbReference type="Gene3D" id="3.40.850.10">
    <property type="entry name" value="Kinesin motor domain"/>
    <property type="match status" value="1"/>
</dbReference>
<dbReference type="GO" id="GO:0005524">
    <property type="term" value="F:ATP binding"/>
    <property type="evidence" value="ECO:0007669"/>
    <property type="project" value="UniProtKB-KW"/>
</dbReference>
<dbReference type="Gene3D" id="1.20.58.530">
    <property type="match status" value="1"/>
</dbReference>
<gene>
    <name evidence="7" type="ORF">BB559_006979</name>
</gene>
<name>A0A2T9XZI1_9FUNG</name>
<keyword evidence="3" id="KW-0518">Myosin</keyword>
<dbReference type="AlphaFoldDB" id="A0A2T9XZI1"/>
<evidence type="ECO:0000313" key="7">
    <source>
        <dbReference type="EMBL" id="PVU85509.1"/>
    </source>
</evidence>
<evidence type="ECO:0000256" key="3">
    <source>
        <dbReference type="ARBA" id="ARBA00023123"/>
    </source>
</evidence>
<dbReference type="Proteomes" id="UP000245699">
    <property type="component" value="Unassembled WGS sequence"/>
</dbReference>
<dbReference type="Gene3D" id="1.20.120.720">
    <property type="entry name" value="Myosin VI head, motor domain, U50 subdomain"/>
    <property type="match status" value="1"/>
</dbReference>
<protein>
    <recommendedName>
        <fullName evidence="6">Myosin motor domain-containing protein</fullName>
    </recommendedName>
</protein>
<accession>A0A2T9XZI1</accession>
<dbReference type="GO" id="GO:0007015">
    <property type="term" value="P:actin filament organization"/>
    <property type="evidence" value="ECO:0007669"/>
    <property type="project" value="TreeGrafter"/>
</dbReference>
<dbReference type="GO" id="GO:0000146">
    <property type="term" value="F:microfilament motor activity"/>
    <property type="evidence" value="ECO:0007669"/>
    <property type="project" value="TreeGrafter"/>
</dbReference>
<organism evidence="7 8">
    <name type="scientific">Furculomyces boomerangus</name>
    <dbReference type="NCBI Taxonomy" id="61424"/>
    <lineage>
        <taxon>Eukaryota</taxon>
        <taxon>Fungi</taxon>
        <taxon>Fungi incertae sedis</taxon>
        <taxon>Zoopagomycota</taxon>
        <taxon>Kickxellomycotina</taxon>
        <taxon>Harpellomycetes</taxon>
        <taxon>Harpellales</taxon>
        <taxon>Harpellaceae</taxon>
        <taxon>Furculomyces</taxon>
    </lineage>
</organism>
<dbReference type="GO" id="GO:0005737">
    <property type="term" value="C:cytoplasm"/>
    <property type="evidence" value="ECO:0007669"/>
    <property type="project" value="TreeGrafter"/>
</dbReference>
<keyword evidence="1" id="KW-0547">Nucleotide-binding</keyword>
<dbReference type="EMBL" id="MBFT01001076">
    <property type="protein sequence ID" value="PVU85509.1"/>
    <property type="molecule type" value="Genomic_DNA"/>
</dbReference>
<keyword evidence="2" id="KW-0067">ATP-binding</keyword>
<dbReference type="SUPFAM" id="SSF52540">
    <property type="entry name" value="P-loop containing nucleoside triphosphate hydrolases"/>
    <property type="match status" value="1"/>
</dbReference>
<dbReference type="Pfam" id="PF00063">
    <property type="entry name" value="Myosin_head"/>
    <property type="match status" value="1"/>
</dbReference>
<evidence type="ECO:0000259" key="6">
    <source>
        <dbReference type="Pfam" id="PF00063"/>
    </source>
</evidence>
<dbReference type="GO" id="GO:0016459">
    <property type="term" value="C:myosin complex"/>
    <property type="evidence" value="ECO:0007669"/>
    <property type="project" value="UniProtKB-KW"/>
</dbReference>
<evidence type="ECO:0000313" key="8">
    <source>
        <dbReference type="Proteomes" id="UP000245699"/>
    </source>
</evidence>
<dbReference type="GO" id="GO:0051015">
    <property type="term" value="F:actin filament binding"/>
    <property type="evidence" value="ECO:0007669"/>
    <property type="project" value="TreeGrafter"/>
</dbReference>
<keyword evidence="5" id="KW-0009">Actin-binding</keyword>
<sequence>MLKNISSKNSKLFEKIIASQYVINCFTNANLDENNMNSSRANSLLEIQYNDTGKPVCAKSYIYYIESNIFLSNPSQKQNKNIFLPQIVNQSSESMSNESDMEYDLTCFQVVEMLKKLILTEQKTDPKPKQRLWTKIKTIFKSKSKTEFENITENSSNEMDKLKLSMELAGINSKLFLKVIQFIYGIVKLSFLKVTENKKTKKLEITGITECLTESLGFVNNESELVDLITTTKSAVNNNQIIKTLTLEAANTKKRELCWILYRQTVYWVLEKINFNLGNEKFKNTTSILDTMDTNNDTGDFDLMCINYFNERLFRFVNYEMFESQNAYYSNKGLVDIPNIELGINNKRCIDFFSSSNFGIFSLIDEQTKNIIKDVYSKTHLLNSLKKFFLMNDDSQSIYFKVFDSKIVEQLKSNIHLESINIFTQTQTKARSR</sequence>
<keyword evidence="4" id="KW-0505">Motor protein</keyword>
<dbReference type="PANTHER" id="PTHR13140">
    <property type="entry name" value="MYOSIN"/>
    <property type="match status" value="1"/>
</dbReference>